<proteinExistence type="predicted"/>
<gene>
    <name evidence="2" type="ORF">NWF35_15790</name>
</gene>
<keyword evidence="1" id="KW-1133">Transmembrane helix</keyword>
<organism evidence="2 3">
    <name type="scientific">Polycladomyces subterraneus</name>
    <dbReference type="NCBI Taxonomy" id="1016997"/>
    <lineage>
        <taxon>Bacteria</taxon>
        <taxon>Bacillati</taxon>
        <taxon>Bacillota</taxon>
        <taxon>Bacilli</taxon>
        <taxon>Bacillales</taxon>
        <taxon>Thermoactinomycetaceae</taxon>
        <taxon>Polycladomyces</taxon>
    </lineage>
</organism>
<dbReference type="RefSeq" id="WP_301240405.1">
    <property type="nucleotide sequence ID" value="NZ_JANRHH010000054.1"/>
</dbReference>
<sequence>MLKPKRHLSSTTVEIALGIGSILCGHAFLLTVTKGAALWFLGFVQLAYVLPVGLWARKRGYRMMWHMVTLVAGLTFLFNIMAWIAIFSLWTKPLG</sequence>
<reference evidence="2" key="1">
    <citation type="submission" date="2022-08" db="EMBL/GenBank/DDBJ databases">
        <title>Polycladomyces zharkentsis sp. nov., a novel thermophilic CMC and starch-degrading bacterium isolated from a geothermal spring in Kazakhstan.</title>
        <authorList>
            <person name="Mashzhan A."/>
            <person name="Kistaubaeva A."/>
            <person name="Javier-Lopez R."/>
            <person name="Birkeland N.-K."/>
        </authorList>
    </citation>
    <scope>NUCLEOTIDE SEQUENCE</scope>
    <source>
        <strain evidence="2">KSR 13</strain>
    </source>
</reference>
<dbReference type="Proteomes" id="UP001174196">
    <property type="component" value="Unassembled WGS sequence"/>
</dbReference>
<keyword evidence="3" id="KW-1185">Reference proteome</keyword>
<dbReference type="EMBL" id="JANRHH010000054">
    <property type="protein sequence ID" value="MDN4595327.1"/>
    <property type="molecule type" value="Genomic_DNA"/>
</dbReference>
<feature type="transmembrane region" description="Helical" evidence="1">
    <location>
        <begin position="68"/>
        <end position="90"/>
    </location>
</feature>
<name>A0ABT8IRD1_9BACL</name>
<evidence type="ECO:0000313" key="2">
    <source>
        <dbReference type="EMBL" id="MDN4595327.1"/>
    </source>
</evidence>
<evidence type="ECO:0000256" key="1">
    <source>
        <dbReference type="SAM" id="Phobius"/>
    </source>
</evidence>
<keyword evidence="1" id="KW-0472">Membrane</keyword>
<keyword evidence="1" id="KW-0812">Transmembrane</keyword>
<accession>A0ABT8IRD1</accession>
<protein>
    <submittedName>
        <fullName evidence="2">Uncharacterized protein</fullName>
    </submittedName>
</protein>
<evidence type="ECO:0000313" key="3">
    <source>
        <dbReference type="Proteomes" id="UP001174196"/>
    </source>
</evidence>
<feature type="transmembrane region" description="Helical" evidence="1">
    <location>
        <begin position="12"/>
        <end position="30"/>
    </location>
</feature>
<comment type="caution">
    <text evidence="2">The sequence shown here is derived from an EMBL/GenBank/DDBJ whole genome shotgun (WGS) entry which is preliminary data.</text>
</comment>
<feature type="transmembrane region" description="Helical" evidence="1">
    <location>
        <begin position="36"/>
        <end position="56"/>
    </location>
</feature>